<name>A0A4R6UCT3_9BURK</name>
<evidence type="ECO:0000313" key="2">
    <source>
        <dbReference type="EMBL" id="TDQ44488.1"/>
    </source>
</evidence>
<dbReference type="PANTHER" id="PTHR39966:SF1">
    <property type="entry name" value="HEMERYTHRIN-LIKE DOMAIN-CONTAINING PROTEIN"/>
    <property type="match status" value="1"/>
</dbReference>
<dbReference type="InterPro" id="IPR012312">
    <property type="entry name" value="Hemerythrin-like"/>
</dbReference>
<dbReference type="PANTHER" id="PTHR39966">
    <property type="entry name" value="BLL2471 PROTEIN-RELATED"/>
    <property type="match status" value="1"/>
</dbReference>
<dbReference type="CDD" id="cd12108">
    <property type="entry name" value="Hr-like"/>
    <property type="match status" value="1"/>
</dbReference>
<dbReference type="EMBL" id="SNYL01000003">
    <property type="protein sequence ID" value="TDQ44488.1"/>
    <property type="molecule type" value="Genomic_DNA"/>
</dbReference>
<protein>
    <submittedName>
        <fullName evidence="2">Hemerythrin-like domain-containing protein</fullName>
    </submittedName>
</protein>
<dbReference type="Pfam" id="PF01814">
    <property type="entry name" value="Hemerythrin"/>
    <property type="match status" value="1"/>
</dbReference>
<dbReference type="Gene3D" id="1.20.120.520">
    <property type="entry name" value="nmb1532 protein domain like"/>
    <property type="match status" value="1"/>
</dbReference>
<dbReference type="GO" id="GO:0005886">
    <property type="term" value="C:plasma membrane"/>
    <property type="evidence" value="ECO:0007669"/>
    <property type="project" value="TreeGrafter"/>
</dbReference>
<proteinExistence type="predicted"/>
<accession>A0A4R6UCT3</accession>
<evidence type="ECO:0000313" key="3">
    <source>
        <dbReference type="Proteomes" id="UP000295510"/>
    </source>
</evidence>
<evidence type="ECO:0000259" key="1">
    <source>
        <dbReference type="Pfam" id="PF01814"/>
    </source>
</evidence>
<gene>
    <name evidence="2" type="ORF">DFR43_103232</name>
</gene>
<comment type="caution">
    <text evidence="2">The sequence shown here is derived from an EMBL/GenBank/DDBJ whole genome shotgun (WGS) entry which is preliminary data.</text>
</comment>
<sequence length="195" mass="22551">MSHTPETLRVIQDEHMALSAMLQSVHLLIRRGPGDDRRAFFDTLRAMLFYIDEFPERLHHPKESNLLFPRVVRLAPQTMDVVQRLEQEHLRGEPAVRALQHLLLAWELLGEGRRPAFVQAFTDYMAFYREHMRLEETEILPVAQRCLTPADWQELDEAFAANRDPLTGRYPAAPEYEALFQRILRDAPAPVGLGA</sequence>
<dbReference type="AlphaFoldDB" id="A0A4R6UCT3"/>
<dbReference type="Proteomes" id="UP000295510">
    <property type="component" value="Unassembled WGS sequence"/>
</dbReference>
<feature type="domain" description="Hemerythrin-like" evidence="1">
    <location>
        <begin position="9"/>
        <end position="142"/>
    </location>
</feature>
<dbReference type="OrthoDB" id="8560984at2"/>
<organism evidence="2 3">
    <name type="scientific">Tepidicella xavieri</name>
    <dbReference type="NCBI Taxonomy" id="360241"/>
    <lineage>
        <taxon>Bacteria</taxon>
        <taxon>Pseudomonadati</taxon>
        <taxon>Pseudomonadota</taxon>
        <taxon>Betaproteobacteria</taxon>
        <taxon>Burkholderiales</taxon>
        <taxon>Tepidicella</taxon>
    </lineage>
</organism>
<dbReference type="RefSeq" id="WP_133596080.1">
    <property type="nucleotide sequence ID" value="NZ_SNYL01000003.1"/>
</dbReference>
<keyword evidence="3" id="KW-1185">Reference proteome</keyword>
<reference evidence="2 3" key="1">
    <citation type="submission" date="2019-03" db="EMBL/GenBank/DDBJ databases">
        <title>Genomic Encyclopedia of Type Strains, Phase IV (KMG-IV): sequencing the most valuable type-strain genomes for metagenomic binning, comparative biology and taxonomic classification.</title>
        <authorList>
            <person name="Goeker M."/>
        </authorList>
    </citation>
    <scope>NUCLEOTIDE SEQUENCE [LARGE SCALE GENOMIC DNA]</scope>
    <source>
        <strain evidence="2 3">DSM 19605</strain>
    </source>
</reference>